<keyword evidence="5" id="KW-1185">Reference proteome</keyword>
<accession>A0A7T1T2W1</accession>
<feature type="chain" id="PRO_5032871498" evidence="2">
    <location>
        <begin position="45"/>
        <end position="415"/>
    </location>
</feature>
<reference evidence="5" key="1">
    <citation type="submission" date="2020-02" db="EMBL/GenBank/DDBJ databases">
        <title>Streptomyces sp. ASO4wet.</title>
        <authorList>
            <person name="Risdian C."/>
            <person name="Landwehr W."/>
            <person name="Schupp P."/>
            <person name="Wink J."/>
        </authorList>
    </citation>
    <scope>NUCLEOTIDE SEQUENCE [LARGE SCALE GENOMIC DNA]</scope>
    <source>
        <strain evidence="5">ASO4wet</strain>
    </source>
</reference>
<keyword evidence="4" id="KW-0378">Hydrolase</keyword>
<dbReference type="EMBL" id="CP048882">
    <property type="protein sequence ID" value="QPP05405.1"/>
    <property type="molecule type" value="Genomic_DNA"/>
</dbReference>
<feature type="region of interest" description="Disordered" evidence="1">
    <location>
        <begin position="41"/>
        <end position="67"/>
    </location>
</feature>
<dbReference type="SUPFAM" id="SSF89550">
    <property type="entry name" value="PHP domain-like"/>
    <property type="match status" value="1"/>
</dbReference>
<dbReference type="RefSeq" id="WP_197348916.1">
    <property type="nucleotide sequence ID" value="NZ_CP048882.1"/>
</dbReference>
<dbReference type="InterPro" id="IPR016195">
    <property type="entry name" value="Pol/histidinol_Pase-like"/>
</dbReference>
<feature type="signal peptide" evidence="2">
    <location>
        <begin position="1"/>
        <end position="44"/>
    </location>
</feature>
<dbReference type="AlphaFoldDB" id="A0A7T1T2W1"/>
<protein>
    <submittedName>
        <fullName evidence="4">CehA/McbA family metallohydrolase</fullName>
    </submittedName>
</protein>
<dbReference type="Pfam" id="PF12228">
    <property type="entry name" value="DUF3604"/>
    <property type="match status" value="1"/>
</dbReference>
<keyword evidence="2" id="KW-0732">Signal</keyword>
<feature type="region of interest" description="Disordered" evidence="1">
    <location>
        <begin position="1"/>
        <end position="21"/>
    </location>
</feature>
<organism evidence="4 5">
    <name type="scientific">Streptomyces bathyalis</name>
    <dbReference type="NCBI Taxonomy" id="2710756"/>
    <lineage>
        <taxon>Bacteria</taxon>
        <taxon>Bacillati</taxon>
        <taxon>Actinomycetota</taxon>
        <taxon>Actinomycetes</taxon>
        <taxon>Kitasatosporales</taxon>
        <taxon>Streptomycetaceae</taxon>
        <taxon>Streptomyces</taxon>
    </lineage>
</organism>
<evidence type="ECO:0000313" key="4">
    <source>
        <dbReference type="EMBL" id="QPP05405.1"/>
    </source>
</evidence>
<dbReference type="SMART" id="SM00481">
    <property type="entry name" value="POLIIIAc"/>
    <property type="match status" value="1"/>
</dbReference>
<dbReference type="InterPro" id="IPR022028">
    <property type="entry name" value="DUF3604"/>
</dbReference>
<dbReference type="Proteomes" id="UP000595046">
    <property type="component" value="Chromosome"/>
</dbReference>
<dbReference type="NCBIfam" id="NF038032">
    <property type="entry name" value="CehA_McbA_metalo"/>
    <property type="match status" value="1"/>
</dbReference>
<gene>
    <name evidence="4" type="ORF">G4Z16_02255</name>
</gene>
<evidence type="ECO:0000259" key="3">
    <source>
        <dbReference type="SMART" id="SM00481"/>
    </source>
</evidence>
<dbReference type="KEGG" id="sbat:G4Z16_02255"/>
<feature type="compositionally biased region" description="Basic and acidic residues" evidence="1">
    <location>
        <begin position="1"/>
        <end position="12"/>
    </location>
</feature>
<dbReference type="PROSITE" id="PS51318">
    <property type="entry name" value="TAT"/>
    <property type="match status" value="1"/>
</dbReference>
<evidence type="ECO:0000256" key="2">
    <source>
        <dbReference type="SAM" id="SignalP"/>
    </source>
</evidence>
<dbReference type="InterPro" id="IPR003141">
    <property type="entry name" value="Pol/His_phosphatase_N"/>
</dbReference>
<feature type="domain" description="Polymerase/histidinol phosphatase N-terminal" evidence="3">
    <location>
        <begin position="77"/>
        <end position="154"/>
    </location>
</feature>
<proteinExistence type="predicted"/>
<sequence>MTTHDHQHSHGHDHGHHRTPSRRAMLAGASGLLILASAPGAASAASTRTARSSDIPVKRTGAARASRLTQGTTLVHADMHNHTAMSDGDGDPELAFASLRDAGLDVAALTDHATLLSVEGLSSEEWDRTGQLADAANDPGAYTAIRGFEWSHPLQGHANVWFTDEWVDLGGAGSPDSLYSWLQSRDAVASFNHPGREAQMFDNFSFSAGVLEKMVGLEMFNRGDDYIFDGWSDKGRSPLVACLNAGWRTGLTGVTDEHGTNWGFPEGKGRSGLWVTENTRAGVFEAMRARRFFATRVSGLRLDAVANGVQMGGTLGVTSGDVQFTVDLDRGPEWEGKPLNVQVLRPGSDAPAVADVIETQSNQLTKFTVPLNADDGNWIVLRISDPSQANPSPGPADHPCNDWGVAYSSPWWLQA</sequence>
<evidence type="ECO:0000256" key="1">
    <source>
        <dbReference type="SAM" id="MobiDB-lite"/>
    </source>
</evidence>
<name>A0A7T1T2W1_9ACTN</name>
<dbReference type="InterPro" id="IPR006311">
    <property type="entry name" value="TAT_signal"/>
</dbReference>
<dbReference type="Gene3D" id="3.20.20.140">
    <property type="entry name" value="Metal-dependent hydrolases"/>
    <property type="match status" value="1"/>
</dbReference>
<evidence type="ECO:0000313" key="5">
    <source>
        <dbReference type="Proteomes" id="UP000595046"/>
    </source>
</evidence>
<dbReference type="GO" id="GO:0016787">
    <property type="term" value="F:hydrolase activity"/>
    <property type="evidence" value="ECO:0007669"/>
    <property type="project" value="UniProtKB-KW"/>
</dbReference>